<protein>
    <submittedName>
        <fullName evidence="1">Uncharacterized protein</fullName>
    </submittedName>
</protein>
<dbReference type="AlphaFoldDB" id="A0AAW1V1N3"/>
<organism evidence="1 2">
    <name type="scientific">Henosepilachna vigintioctopunctata</name>
    <dbReference type="NCBI Taxonomy" id="420089"/>
    <lineage>
        <taxon>Eukaryota</taxon>
        <taxon>Metazoa</taxon>
        <taxon>Ecdysozoa</taxon>
        <taxon>Arthropoda</taxon>
        <taxon>Hexapoda</taxon>
        <taxon>Insecta</taxon>
        <taxon>Pterygota</taxon>
        <taxon>Neoptera</taxon>
        <taxon>Endopterygota</taxon>
        <taxon>Coleoptera</taxon>
        <taxon>Polyphaga</taxon>
        <taxon>Cucujiformia</taxon>
        <taxon>Coccinelloidea</taxon>
        <taxon>Coccinellidae</taxon>
        <taxon>Epilachninae</taxon>
        <taxon>Epilachnini</taxon>
        <taxon>Henosepilachna</taxon>
    </lineage>
</organism>
<proteinExistence type="predicted"/>
<gene>
    <name evidence="1" type="ORF">WA026_004267</name>
</gene>
<reference evidence="1 2" key="1">
    <citation type="submission" date="2023-03" db="EMBL/GenBank/DDBJ databases">
        <title>Genome insight into feeding habits of ladybird beetles.</title>
        <authorList>
            <person name="Li H.-S."/>
            <person name="Huang Y.-H."/>
            <person name="Pang H."/>
        </authorList>
    </citation>
    <scope>NUCLEOTIDE SEQUENCE [LARGE SCALE GENOMIC DNA]</scope>
    <source>
        <strain evidence="1">SYSU_2023b</strain>
        <tissue evidence="1">Whole body</tissue>
    </source>
</reference>
<keyword evidence="2" id="KW-1185">Reference proteome</keyword>
<evidence type="ECO:0000313" key="1">
    <source>
        <dbReference type="EMBL" id="KAK9888983.1"/>
    </source>
</evidence>
<name>A0AAW1V1N3_9CUCU</name>
<sequence>MNLLSGYGGRRVGNPEWHTYKADIFGKNGNINYGKCRIQHRAIPTLTTKRLRKVHNLHEVIQQSTAKCGRCSSYPRKNDKKCQISATIEVNSFSENILRLTVSDAE</sequence>
<dbReference type="EMBL" id="JARQZJ010000122">
    <property type="protein sequence ID" value="KAK9888983.1"/>
    <property type="molecule type" value="Genomic_DNA"/>
</dbReference>
<evidence type="ECO:0000313" key="2">
    <source>
        <dbReference type="Proteomes" id="UP001431783"/>
    </source>
</evidence>
<accession>A0AAW1V1N3</accession>
<comment type="caution">
    <text evidence="1">The sequence shown here is derived from an EMBL/GenBank/DDBJ whole genome shotgun (WGS) entry which is preliminary data.</text>
</comment>
<dbReference type="Proteomes" id="UP001431783">
    <property type="component" value="Unassembled WGS sequence"/>
</dbReference>